<protein>
    <submittedName>
        <fullName evidence="1">Uncharacterized protein</fullName>
    </submittedName>
</protein>
<evidence type="ECO:0000313" key="1">
    <source>
        <dbReference type="EMBL" id="KAF6174534.1"/>
    </source>
</evidence>
<dbReference type="EMBL" id="JACGCM010000262">
    <property type="protein sequence ID" value="KAF6174534.1"/>
    <property type="molecule type" value="Genomic_DNA"/>
</dbReference>
<keyword evidence="2" id="KW-1185">Reference proteome</keyword>
<proteinExistence type="predicted"/>
<dbReference type="Proteomes" id="UP000541444">
    <property type="component" value="Unassembled WGS sequence"/>
</dbReference>
<dbReference type="AlphaFoldDB" id="A0A7J7P5Y0"/>
<accession>A0A7J7P5Y0</accession>
<sequence length="66" mass="7776">MEGLQLKGLKTHDHHILIQHLLPVLLMHAFKKEKPLLMHYDKSPYSLTSFVPRLFSETSLRLWVIV</sequence>
<evidence type="ECO:0000313" key="2">
    <source>
        <dbReference type="Proteomes" id="UP000541444"/>
    </source>
</evidence>
<organism evidence="1 2">
    <name type="scientific">Kingdonia uniflora</name>
    <dbReference type="NCBI Taxonomy" id="39325"/>
    <lineage>
        <taxon>Eukaryota</taxon>
        <taxon>Viridiplantae</taxon>
        <taxon>Streptophyta</taxon>
        <taxon>Embryophyta</taxon>
        <taxon>Tracheophyta</taxon>
        <taxon>Spermatophyta</taxon>
        <taxon>Magnoliopsida</taxon>
        <taxon>Ranunculales</taxon>
        <taxon>Circaeasteraceae</taxon>
        <taxon>Kingdonia</taxon>
    </lineage>
</organism>
<gene>
    <name evidence="1" type="ORF">GIB67_004728</name>
</gene>
<reference evidence="1 2" key="1">
    <citation type="journal article" date="2020" name="IScience">
        <title>Genome Sequencing of the Endangered Kingdonia uniflora (Circaeasteraceae, Ranunculales) Reveals Potential Mechanisms of Evolutionary Specialization.</title>
        <authorList>
            <person name="Sun Y."/>
            <person name="Deng T."/>
            <person name="Zhang A."/>
            <person name="Moore M.J."/>
            <person name="Landis J.B."/>
            <person name="Lin N."/>
            <person name="Zhang H."/>
            <person name="Zhang X."/>
            <person name="Huang J."/>
            <person name="Zhang X."/>
            <person name="Sun H."/>
            <person name="Wang H."/>
        </authorList>
    </citation>
    <scope>NUCLEOTIDE SEQUENCE [LARGE SCALE GENOMIC DNA]</scope>
    <source>
        <strain evidence="1">TB1705</strain>
        <tissue evidence="1">Leaf</tissue>
    </source>
</reference>
<dbReference type="OrthoDB" id="1100107at2759"/>
<comment type="caution">
    <text evidence="1">The sequence shown here is derived from an EMBL/GenBank/DDBJ whole genome shotgun (WGS) entry which is preliminary data.</text>
</comment>
<name>A0A7J7P5Y0_9MAGN</name>